<evidence type="ECO:0000313" key="4">
    <source>
        <dbReference type="Proteomes" id="UP000574690"/>
    </source>
</evidence>
<dbReference type="RefSeq" id="WP_106366588.1">
    <property type="nucleotide sequence ID" value="NZ_PVTJ01000013.1"/>
</dbReference>
<accession>A0A2T0UAR0</accession>
<dbReference type="InterPro" id="IPR036689">
    <property type="entry name" value="ESAT-6-like_sf"/>
</dbReference>
<evidence type="ECO:0000313" key="3">
    <source>
        <dbReference type="Proteomes" id="UP000238176"/>
    </source>
</evidence>
<dbReference type="SUPFAM" id="SSF140453">
    <property type="entry name" value="EsxAB dimer-like"/>
    <property type="match status" value="1"/>
</dbReference>
<dbReference type="Gene3D" id="1.10.287.1060">
    <property type="entry name" value="ESAT-6-like"/>
    <property type="match status" value="1"/>
</dbReference>
<dbReference type="Proteomes" id="UP000238176">
    <property type="component" value="Unassembled WGS sequence"/>
</dbReference>
<keyword evidence="3" id="KW-1185">Reference proteome</keyword>
<evidence type="ECO:0000313" key="1">
    <source>
        <dbReference type="EMBL" id="NUQ88099.1"/>
    </source>
</evidence>
<reference evidence="1 4" key="2">
    <citation type="submission" date="2020-05" db="EMBL/GenBank/DDBJ databases">
        <title>DNA-SIP metagenomic assembled genomes.</title>
        <authorList>
            <person name="Yu J."/>
        </authorList>
    </citation>
    <scope>NUCLEOTIDE SEQUENCE [LARGE SCALE GENOMIC DNA]</scope>
    <source>
        <strain evidence="1">Bin5.27</strain>
    </source>
</reference>
<evidence type="ECO:0000313" key="2">
    <source>
        <dbReference type="EMBL" id="PRY55020.1"/>
    </source>
</evidence>
<dbReference type="Proteomes" id="UP000574690">
    <property type="component" value="Unassembled WGS sequence"/>
</dbReference>
<dbReference type="EMBL" id="PVTJ01000013">
    <property type="protein sequence ID" value="PRY55020.1"/>
    <property type="molecule type" value="Genomic_DNA"/>
</dbReference>
<reference evidence="2 3" key="1">
    <citation type="submission" date="2018-03" db="EMBL/GenBank/DDBJ databases">
        <title>Genomic Encyclopedia of Type Strains, Phase III (KMG-III): the genomes of soil and plant-associated and newly described type strains.</title>
        <authorList>
            <person name="Whitman W."/>
        </authorList>
    </citation>
    <scope>NUCLEOTIDE SEQUENCE [LARGE SCALE GENOMIC DNA]</scope>
    <source>
        <strain evidence="2 3">CGMCC 4.7067</strain>
    </source>
</reference>
<proteinExistence type="predicted"/>
<dbReference type="AlphaFoldDB" id="A0A2T0UAR0"/>
<organism evidence="2 3">
    <name type="scientific">Glycomyces artemisiae</name>
    <dbReference type="NCBI Taxonomy" id="1076443"/>
    <lineage>
        <taxon>Bacteria</taxon>
        <taxon>Bacillati</taxon>
        <taxon>Actinomycetota</taxon>
        <taxon>Actinomycetes</taxon>
        <taxon>Glycomycetales</taxon>
        <taxon>Glycomycetaceae</taxon>
        <taxon>Glycomyces</taxon>
    </lineage>
</organism>
<dbReference type="OrthoDB" id="5189687at2"/>
<gene>
    <name evidence="2" type="ORF">B0I28_113130</name>
    <name evidence="1" type="ORF">HOQ43_06505</name>
</gene>
<name>A0A2T0UAR0_9ACTN</name>
<comment type="caution">
    <text evidence="2">The sequence shown here is derived from an EMBL/GenBank/DDBJ whole genome shotgun (WGS) entry which is preliminary data.</text>
</comment>
<dbReference type="EMBL" id="JABFXE010000276">
    <property type="protein sequence ID" value="NUQ88099.1"/>
    <property type="molecule type" value="Genomic_DNA"/>
</dbReference>
<protein>
    <recommendedName>
        <fullName evidence="5">WXG100 family type VII secretion target</fullName>
    </recommendedName>
</protein>
<evidence type="ECO:0008006" key="5">
    <source>
        <dbReference type="Google" id="ProtNLM"/>
    </source>
</evidence>
<sequence length="100" mass="10587">MPGAGYELYGNVGELQNLAGVQHTYRGRFEAILGQIQGAVGTVTPKWVGAGTAGFQTFNTTTESEFTDVQAAFNKLATATEDAGTNWNGAISRIDARWGS</sequence>